<evidence type="ECO:0008006" key="3">
    <source>
        <dbReference type="Google" id="ProtNLM"/>
    </source>
</evidence>
<sequence length="142" mass="16364">MIVTIADHTTDVDSRHFKYNFPECSYKYLNKTCLVPIPFHKDDDTVTEQAQCDEMCKSSIRCTASIFFDGVYCFLYEAPVIFASYEIDLNQCIEKCKERSDCITMSSPTVSKNKCFLLNVTLAEISVWTFENNRCTIVEKIC</sequence>
<protein>
    <recommendedName>
        <fullName evidence="3">Apple domain-containing protein</fullName>
    </recommendedName>
</protein>
<dbReference type="Proteomes" id="UP000030746">
    <property type="component" value="Unassembled WGS sequence"/>
</dbReference>
<dbReference type="GeneID" id="20240715"/>
<dbReference type="EMBL" id="KB203275">
    <property type="protein sequence ID" value="ESO85279.1"/>
    <property type="molecule type" value="Genomic_DNA"/>
</dbReference>
<evidence type="ECO:0000313" key="2">
    <source>
        <dbReference type="Proteomes" id="UP000030746"/>
    </source>
</evidence>
<evidence type="ECO:0000313" key="1">
    <source>
        <dbReference type="EMBL" id="ESO85279.1"/>
    </source>
</evidence>
<name>V4B8W7_LOTGI</name>
<organism evidence="1 2">
    <name type="scientific">Lottia gigantea</name>
    <name type="common">Giant owl limpet</name>
    <dbReference type="NCBI Taxonomy" id="225164"/>
    <lineage>
        <taxon>Eukaryota</taxon>
        <taxon>Metazoa</taxon>
        <taxon>Spiralia</taxon>
        <taxon>Lophotrochozoa</taxon>
        <taxon>Mollusca</taxon>
        <taxon>Gastropoda</taxon>
        <taxon>Patellogastropoda</taxon>
        <taxon>Lottioidea</taxon>
        <taxon>Lottiidae</taxon>
        <taxon>Lottia</taxon>
    </lineage>
</organism>
<accession>V4B8W7</accession>
<dbReference type="HOGENOM" id="CLU_113469_2_1_1"/>
<proteinExistence type="predicted"/>
<gene>
    <name evidence="1" type="ORF">LOTGIDRAFT_167851</name>
</gene>
<dbReference type="CTD" id="20240715"/>
<reference evidence="1 2" key="1">
    <citation type="journal article" date="2013" name="Nature">
        <title>Insights into bilaterian evolution from three spiralian genomes.</title>
        <authorList>
            <person name="Simakov O."/>
            <person name="Marletaz F."/>
            <person name="Cho S.J."/>
            <person name="Edsinger-Gonzales E."/>
            <person name="Havlak P."/>
            <person name="Hellsten U."/>
            <person name="Kuo D.H."/>
            <person name="Larsson T."/>
            <person name="Lv J."/>
            <person name="Arendt D."/>
            <person name="Savage R."/>
            <person name="Osoegawa K."/>
            <person name="de Jong P."/>
            <person name="Grimwood J."/>
            <person name="Chapman J.A."/>
            <person name="Shapiro H."/>
            <person name="Aerts A."/>
            <person name="Otillar R.P."/>
            <person name="Terry A.Y."/>
            <person name="Boore J.L."/>
            <person name="Grigoriev I.V."/>
            <person name="Lindberg D.R."/>
            <person name="Seaver E.C."/>
            <person name="Weisblat D.A."/>
            <person name="Putnam N.H."/>
            <person name="Rokhsar D.S."/>
        </authorList>
    </citation>
    <scope>NUCLEOTIDE SEQUENCE [LARGE SCALE GENOMIC DNA]</scope>
</reference>
<dbReference type="AlphaFoldDB" id="V4B8W7"/>
<dbReference type="KEGG" id="lgi:LOTGIDRAFT_167851"/>
<keyword evidence="2" id="KW-1185">Reference proteome</keyword>
<dbReference type="RefSeq" id="XP_009063984.1">
    <property type="nucleotide sequence ID" value="XM_009065736.1"/>
</dbReference>